<name>A0ABT8WV89_9FLAO</name>
<proteinExistence type="predicted"/>
<dbReference type="Proteomes" id="UP001176806">
    <property type="component" value="Unassembled WGS sequence"/>
</dbReference>
<reference evidence="2" key="1">
    <citation type="submission" date="2023-07" db="EMBL/GenBank/DDBJ databases">
        <title>Two novel species in the genus Flavivirga.</title>
        <authorList>
            <person name="Kwon K."/>
        </authorList>
    </citation>
    <scope>NUCLEOTIDE SEQUENCE</scope>
    <source>
        <strain evidence="2">KACC 14158</strain>
    </source>
</reference>
<dbReference type="EMBL" id="JAUOEL010000012">
    <property type="protein sequence ID" value="MDO5977116.1"/>
    <property type="molecule type" value="Genomic_DNA"/>
</dbReference>
<dbReference type="Pfam" id="PF20600">
    <property type="entry name" value="ExoX-like_C"/>
    <property type="match status" value="1"/>
</dbReference>
<comment type="caution">
    <text evidence="2">The sequence shown here is derived from an EMBL/GenBank/DDBJ whole genome shotgun (WGS) entry which is preliminary data.</text>
</comment>
<protein>
    <recommendedName>
        <fullName evidence="1">Exodeoxyribonuclease X-like C-terminal domain-containing protein</fullName>
    </recommendedName>
</protein>
<organism evidence="2 3">
    <name type="scientific">Flavivirga jejuensis</name>
    <dbReference type="NCBI Taxonomy" id="870487"/>
    <lineage>
        <taxon>Bacteria</taxon>
        <taxon>Pseudomonadati</taxon>
        <taxon>Bacteroidota</taxon>
        <taxon>Flavobacteriia</taxon>
        <taxon>Flavobacteriales</taxon>
        <taxon>Flavobacteriaceae</taxon>
        <taxon>Flavivirga</taxon>
    </lineage>
</organism>
<sequence>MRILLVFFFQIFGYLIRAIFRGSTPRKQYNNSYKTLSDFDKVKFLERRRQYKGYKKAWLYYRCKEEGLLKIYNKLYKDVEEKPQSNVETARFSFGKYKGQLVKEVWDNDKAYIDWLRENVEFDKYPNEEMALESLIENTI</sequence>
<feature type="domain" description="Exodeoxyribonuclease X-like C-terminal" evidence="1">
    <location>
        <begin position="92"/>
        <end position="119"/>
    </location>
</feature>
<dbReference type="InterPro" id="IPR046768">
    <property type="entry name" value="ExoX-like_C"/>
</dbReference>
<keyword evidence="3" id="KW-1185">Reference proteome</keyword>
<accession>A0ABT8WV89</accession>
<evidence type="ECO:0000313" key="3">
    <source>
        <dbReference type="Proteomes" id="UP001176806"/>
    </source>
</evidence>
<gene>
    <name evidence="2" type="ORF">Q4Q40_23210</name>
</gene>
<evidence type="ECO:0000313" key="2">
    <source>
        <dbReference type="EMBL" id="MDO5977116.1"/>
    </source>
</evidence>
<evidence type="ECO:0000259" key="1">
    <source>
        <dbReference type="Pfam" id="PF20600"/>
    </source>
</evidence>
<dbReference type="RefSeq" id="WP_303304448.1">
    <property type="nucleotide sequence ID" value="NZ_BAABDA010000011.1"/>
</dbReference>